<feature type="compositionally biased region" description="Basic residues" evidence="1">
    <location>
        <begin position="268"/>
        <end position="292"/>
    </location>
</feature>
<proteinExistence type="predicted"/>
<name>A0ABQ3YU80_9ACTN</name>
<dbReference type="SUPFAM" id="SSF53474">
    <property type="entry name" value="alpha/beta-Hydrolases"/>
    <property type="match status" value="1"/>
</dbReference>
<keyword evidence="3" id="KW-1185">Reference proteome</keyword>
<dbReference type="EMBL" id="BOML01000021">
    <property type="protein sequence ID" value="GIE01151.1"/>
    <property type="molecule type" value="Genomic_DNA"/>
</dbReference>
<evidence type="ECO:0008006" key="4">
    <source>
        <dbReference type="Google" id="ProtNLM"/>
    </source>
</evidence>
<sequence>MKGPFTTISGEYDLPGVKLPEFPADVEMRAVVVAPRNAPGARPLALFLHGRHTVCYRGADEDVPQEWPCPAGTDPIPSYRGYLQAQELLASQGYVTVSISANGINGQDYALDDGGAQARSSLVRLHLAKWADWAGSGRATAPAIVRAAPRADLSKVFLMGHSRGGEGVSRAAMDTLTPPPAATVELTPRTAAGSAWLLDAWGWNPGTPDPQETGLPRIDIGSIQAVEGRLGLQDLPGAGRRHRAWRRRGAALPGRQHHERDDVVAGHRAARRPRHPGAGRGHRRHPVRRGRVAPRAGQGREGPGHRRLPGWGDRPGRRSGPGRLGAADRRPGRRGRHAGLD</sequence>
<gene>
    <name evidence="2" type="ORF">Adu01nite_25010</name>
</gene>
<dbReference type="Gene3D" id="3.40.50.1820">
    <property type="entry name" value="alpha/beta hydrolase"/>
    <property type="match status" value="1"/>
</dbReference>
<reference evidence="2 3" key="1">
    <citation type="submission" date="2021-01" db="EMBL/GenBank/DDBJ databases">
        <title>Whole genome shotgun sequence of Actinoplanes durhamensis NBRC 14914.</title>
        <authorList>
            <person name="Komaki H."/>
            <person name="Tamura T."/>
        </authorList>
    </citation>
    <scope>NUCLEOTIDE SEQUENCE [LARGE SCALE GENOMIC DNA]</scope>
    <source>
        <strain evidence="2 3">NBRC 14914</strain>
    </source>
</reference>
<dbReference type="RefSeq" id="WP_203726767.1">
    <property type="nucleotide sequence ID" value="NZ_BAAATX010000025.1"/>
</dbReference>
<feature type="compositionally biased region" description="Basic residues" evidence="1">
    <location>
        <begin position="331"/>
        <end position="341"/>
    </location>
</feature>
<accession>A0ABQ3YU80</accession>
<dbReference type="Proteomes" id="UP000637628">
    <property type="component" value="Unassembled WGS sequence"/>
</dbReference>
<protein>
    <recommendedName>
        <fullName evidence="4">Secreted protein</fullName>
    </recommendedName>
</protein>
<organism evidence="2 3">
    <name type="scientific">Paractinoplanes durhamensis</name>
    <dbReference type="NCBI Taxonomy" id="113563"/>
    <lineage>
        <taxon>Bacteria</taxon>
        <taxon>Bacillati</taxon>
        <taxon>Actinomycetota</taxon>
        <taxon>Actinomycetes</taxon>
        <taxon>Micromonosporales</taxon>
        <taxon>Micromonosporaceae</taxon>
        <taxon>Paractinoplanes</taxon>
    </lineage>
</organism>
<comment type="caution">
    <text evidence="2">The sequence shown here is derived from an EMBL/GenBank/DDBJ whole genome shotgun (WGS) entry which is preliminary data.</text>
</comment>
<dbReference type="InterPro" id="IPR029058">
    <property type="entry name" value="AB_hydrolase_fold"/>
</dbReference>
<evidence type="ECO:0000313" key="2">
    <source>
        <dbReference type="EMBL" id="GIE01151.1"/>
    </source>
</evidence>
<feature type="compositionally biased region" description="Basic residues" evidence="1">
    <location>
        <begin position="239"/>
        <end position="249"/>
    </location>
</feature>
<evidence type="ECO:0000256" key="1">
    <source>
        <dbReference type="SAM" id="MobiDB-lite"/>
    </source>
</evidence>
<evidence type="ECO:0000313" key="3">
    <source>
        <dbReference type="Proteomes" id="UP000637628"/>
    </source>
</evidence>
<feature type="compositionally biased region" description="Basic and acidic residues" evidence="1">
    <location>
        <begin position="256"/>
        <end position="265"/>
    </location>
</feature>
<feature type="region of interest" description="Disordered" evidence="1">
    <location>
        <begin position="232"/>
        <end position="341"/>
    </location>
</feature>